<sequence length="171" mass="19290">MAVSDYIAIINDFLSVNLDKVLLALTAVSLFTLVVFIFVNIKLSAVTRRYNQLMSGMEGKNLEELLMSHIADVGKVKDDMDRLKDKMQELEKEGKLAIKKIYMKRYNAFPDIGSDLSFSVIFLNDHNTGVLITSIYARDENRIYLKPIVNGSCDYSLSPEEKEIVSRAISG</sequence>
<dbReference type="RefSeq" id="WP_120765126.1">
    <property type="nucleotide sequence ID" value="NZ_CP033169.1"/>
</dbReference>
<dbReference type="InterPro" id="IPR027981">
    <property type="entry name" value="DUF4446"/>
</dbReference>
<keyword evidence="4" id="KW-1185">Reference proteome</keyword>
<dbReference type="KEGG" id="bacg:D2962_17240"/>
<feature type="coiled-coil region" evidence="1">
    <location>
        <begin position="73"/>
        <end position="100"/>
    </location>
</feature>
<feature type="transmembrane region" description="Helical" evidence="2">
    <location>
        <begin position="21"/>
        <end position="41"/>
    </location>
</feature>
<dbReference type="Pfam" id="PF14584">
    <property type="entry name" value="DUF4446"/>
    <property type="match status" value="1"/>
</dbReference>
<keyword evidence="2" id="KW-0812">Transmembrane</keyword>
<evidence type="ECO:0000256" key="1">
    <source>
        <dbReference type="SAM" id="Coils"/>
    </source>
</evidence>
<evidence type="ECO:0000256" key="2">
    <source>
        <dbReference type="SAM" id="Phobius"/>
    </source>
</evidence>
<dbReference type="EMBL" id="CP033169">
    <property type="protein sequence ID" value="AYO32114.1"/>
    <property type="molecule type" value="Genomic_DNA"/>
</dbReference>
<keyword evidence="2" id="KW-0472">Membrane</keyword>
<evidence type="ECO:0000313" key="3">
    <source>
        <dbReference type="EMBL" id="AYO32114.1"/>
    </source>
</evidence>
<reference evidence="3 4" key="1">
    <citation type="submission" date="2018-10" db="EMBL/GenBank/DDBJ databases">
        <authorList>
            <person name="Zhang X."/>
        </authorList>
    </citation>
    <scope>NUCLEOTIDE SEQUENCE [LARGE SCALE GENOMIC DNA]</scope>
    <source>
        <strain evidence="3 4">SK-G1</strain>
    </source>
</reference>
<dbReference type="AlphaFoldDB" id="A0A3G2R996"/>
<name>A0A3G2R996_9FIRM</name>
<organism evidence="3 4">
    <name type="scientific">Biomaibacter acetigenes</name>
    <dbReference type="NCBI Taxonomy" id="2316383"/>
    <lineage>
        <taxon>Bacteria</taxon>
        <taxon>Bacillati</taxon>
        <taxon>Bacillota</taxon>
        <taxon>Clostridia</taxon>
        <taxon>Thermosediminibacterales</taxon>
        <taxon>Tepidanaerobacteraceae</taxon>
        <taxon>Biomaibacter</taxon>
    </lineage>
</organism>
<protein>
    <submittedName>
        <fullName evidence="3">DUF4446 family protein</fullName>
    </submittedName>
</protein>
<dbReference type="Proteomes" id="UP000280960">
    <property type="component" value="Chromosome"/>
</dbReference>
<keyword evidence="1" id="KW-0175">Coiled coil</keyword>
<accession>A0A3G2R996</accession>
<evidence type="ECO:0000313" key="4">
    <source>
        <dbReference type="Proteomes" id="UP000280960"/>
    </source>
</evidence>
<proteinExistence type="predicted"/>
<gene>
    <name evidence="3" type="ORF">D2962_17240</name>
</gene>
<keyword evidence="2" id="KW-1133">Transmembrane helix</keyword>